<organism evidence="2 3">
    <name type="scientific">Candidatus Halobonum tyrrellensis G22</name>
    <dbReference type="NCBI Taxonomy" id="1324957"/>
    <lineage>
        <taxon>Archaea</taxon>
        <taxon>Methanobacteriati</taxon>
        <taxon>Methanobacteriota</taxon>
        <taxon>Stenosarchaea group</taxon>
        <taxon>Halobacteria</taxon>
        <taxon>Halobacteriales</taxon>
        <taxon>Haloferacaceae</taxon>
        <taxon>Candidatus Halobonum</taxon>
    </lineage>
</organism>
<comment type="caution">
    <text evidence="2">The sequence shown here is derived from an EMBL/GenBank/DDBJ whole genome shotgun (WGS) entry which is preliminary data.</text>
</comment>
<reference evidence="2 3" key="1">
    <citation type="journal article" date="2013" name="Genome Announc.">
        <title>Draft Genome Sequence of 'Candidatus Halobonum tyrrellensis' Strain G22, Isolated from the Hypersaline Waters of Lake Tyrrell, Australia.</title>
        <authorList>
            <person name="Ugalde J.A."/>
            <person name="Narasingarao P."/>
            <person name="Kuo S."/>
            <person name="Podell S."/>
            <person name="Allen E.E."/>
        </authorList>
    </citation>
    <scope>NUCLEOTIDE SEQUENCE [LARGE SCALE GENOMIC DNA]</scope>
    <source>
        <strain evidence="2 3">G22</strain>
    </source>
</reference>
<protein>
    <recommendedName>
        <fullName evidence="1">DUF7718 domain-containing protein</fullName>
    </recommendedName>
</protein>
<gene>
    <name evidence="2" type="ORF">K933_11151</name>
</gene>
<sequence>MGESTFEYRLGRYAGHEYFLTASARPGFDDPAEFAVVVHYNDVETSESVQVVRIDTAHGFVHIDRLYRRDQPKDELDLGFWDAVEYAEEHWRTYAEGHEDGVGG</sequence>
<dbReference type="RefSeq" id="WP_023394810.1">
    <property type="nucleotide sequence ID" value="NZ_ASGZ01000036.1"/>
</dbReference>
<dbReference type="OrthoDB" id="270804at2157"/>
<keyword evidence="3" id="KW-1185">Reference proteome</keyword>
<feature type="domain" description="DUF7718" evidence="1">
    <location>
        <begin position="1"/>
        <end position="101"/>
    </location>
</feature>
<evidence type="ECO:0000259" key="1">
    <source>
        <dbReference type="Pfam" id="PF24839"/>
    </source>
</evidence>
<dbReference type="EMBL" id="ASGZ01000036">
    <property type="protein sequence ID" value="ESP88011.1"/>
    <property type="molecule type" value="Genomic_DNA"/>
</dbReference>
<dbReference type="STRING" id="1324957.K933_11151"/>
<dbReference type="eggNOG" id="ENOG502N61J">
    <property type="taxonomic scope" value="Archaea"/>
</dbReference>
<evidence type="ECO:0000313" key="3">
    <source>
        <dbReference type="Proteomes" id="UP000017840"/>
    </source>
</evidence>
<proteinExistence type="predicted"/>
<evidence type="ECO:0000313" key="2">
    <source>
        <dbReference type="EMBL" id="ESP88011.1"/>
    </source>
</evidence>
<dbReference type="Proteomes" id="UP000017840">
    <property type="component" value="Unassembled WGS sequence"/>
</dbReference>
<name>V4GSE2_9EURY</name>
<dbReference type="Pfam" id="PF24839">
    <property type="entry name" value="DUF7718"/>
    <property type="match status" value="1"/>
</dbReference>
<dbReference type="InterPro" id="IPR056135">
    <property type="entry name" value="DUF7718"/>
</dbReference>
<dbReference type="AlphaFoldDB" id="V4GSE2"/>
<accession>V4GSE2</accession>